<name>A0ACC0L8J0_RHOML</name>
<protein>
    <submittedName>
        <fullName evidence="1">Uncharacterized protein</fullName>
    </submittedName>
</protein>
<dbReference type="Proteomes" id="UP001062846">
    <property type="component" value="Chromosome 13"/>
</dbReference>
<evidence type="ECO:0000313" key="2">
    <source>
        <dbReference type="Proteomes" id="UP001062846"/>
    </source>
</evidence>
<organism evidence="1 2">
    <name type="scientific">Rhododendron molle</name>
    <name type="common">Chinese azalea</name>
    <name type="synonym">Azalea mollis</name>
    <dbReference type="NCBI Taxonomy" id="49168"/>
    <lineage>
        <taxon>Eukaryota</taxon>
        <taxon>Viridiplantae</taxon>
        <taxon>Streptophyta</taxon>
        <taxon>Embryophyta</taxon>
        <taxon>Tracheophyta</taxon>
        <taxon>Spermatophyta</taxon>
        <taxon>Magnoliopsida</taxon>
        <taxon>eudicotyledons</taxon>
        <taxon>Gunneridae</taxon>
        <taxon>Pentapetalae</taxon>
        <taxon>asterids</taxon>
        <taxon>Ericales</taxon>
        <taxon>Ericaceae</taxon>
        <taxon>Ericoideae</taxon>
        <taxon>Rhodoreae</taxon>
        <taxon>Rhododendron</taxon>
    </lineage>
</organism>
<sequence length="236" mass="25975">MKSGLRPSCPGPASEQERLMLKGGRSFISSPPAFSNDAKKLLICTGNTVSVFSTSTGLQITELEGHTALVSSIVIAPASTPASKILCYCWTASLDGTIRHWDFSVPELMKKIDIRFPIYSMVIPILFIQSMETQEKTHDLFAYVSTAEANQQDKQPNALHGKIRKCNLTKSCLAGGVTLAEVQVHIVPRLLYALESNGASEQLNNQRRGRDDIVRLRSGVFVDAETAELFFAREEE</sequence>
<keyword evidence="2" id="KW-1185">Reference proteome</keyword>
<accession>A0ACC0L8J0</accession>
<proteinExistence type="predicted"/>
<comment type="caution">
    <text evidence="1">The sequence shown here is derived from an EMBL/GenBank/DDBJ whole genome shotgun (WGS) entry which is preliminary data.</text>
</comment>
<gene>
    <name evidence="1" type="ORF">RHMOL_Rhmol13G0156700</name>
</gene>
<evidence type="ECO:0000313" key="1">
    <source>
        <dbReference type="EMBL" id="KAI8524533.1"/>
    </source>
</evidence>
<dbReference type="EMBL" id="CM046400">
    <property type="protein sequence ID" value="KAI8524533.1"/>
    <property type="molecule type" value="Genomic_DNA"/>
</dbReference>
<reference evidence="1" key="1">
    <citation type="submission" date="2022-02" db="EMBL/GenBank/DDBJ databases">
        <title>Plant Genome Project.</title>
        <authorList>
            <person name="Zhang R.-G."/>
        </authorList>
    </citation>
    <scope>NUCLEOTIDE SEQUENCE</scope>
    <source>
        <strain evidence="1">AT1</strain>
    </source>
</reference>